<gene>
    <name evidence="8" type="ORF">METESE_00240</name>
</gene>
<dbReference type="InterPro" id="IPR017441">
    <property type="entry name" value="Protein_kinase_ATP_BS"/>
</dbReference>
<evidence type="ECO:0000259" key="7">
    <source>
        <dbReference type="PROSITE" id="PS50011"/>
    </source>
</evidence>
<dbReference type="SUPFAM" id="SSF56112">
    <property type="entry name" value="Protein kinase-like (PK-like)"/>
    <property type="match status" value="1"/>
</dbReference>
<feature type="compositionally biased region" description="Pro residues" evidence="6">
    <location>
        <begin position="142"/>
        <end position="156"/>
    </location>
</feature>
<organism evidence="8 9">
    <name type="scientific">Mesoterricola sediminis</name>
    <dbReference type="NCBI Taxonomy" id="2927980"/>
    <lineage>
        <taxon>Bacteria</taxon>
        <taxon>Pseudomonadati</taxon>
        <taxon>Acidobacteriota</taxon>
        <taxon>Holophagae</taxon>
        <taxon>Holophagales</taxon>
        <taxon>Holophagaceae</taxon>
        <taxon>Mesoterricola</taxon>
    </lineage>
</organism>
<proteinExistence type="predicted"/>
<dbReference type="InterPro" id="IPR008271">
    <property type="entry name" value="Ser/Thr_kinase_AS"/>
</dbReference>
<dbReference type="EMBL" id="AP027081">
    <property type="protein sequence ID" value="BDU75066.1"/>
    <property type="molecule type" value="Genomic_DNA"/>
</dbReference>
<protein>
    <recommendedName>
        <fullName evidence="7">Protein kinase domain-containing protein</fullName>
    </recommendedName>
</protein>
<evidence type="ECO:0000256" key="5">
    <source>
        <dbReference type="PROSITE-ProRule" id="PRU10141"/>
    </source>
</evidence>
<dbReference type="SUPFAM" id="SSF48452">
    <property type="entry name" value="TPR-like"/>
    <property type="match status" value="1"/>
</dbReference>
<evidence type="ECO:0000256" key="4">
    <source>
        <dbReference type="ARBA" id="ARBA00022840"/>
    </source>
</evidence>
<keyword evidence="9" id="KW-1185">Reference proteome</keyword>
<dbReference type="Proteomes" id="UP001228113">
    <property type="component" value="Chromosome"/>
</dbReference>
<reference evidence="8" key="1">
    <citation type="journal article" date="2023" name="Int. J. Syst. Evol. Microbiol.">
        <title>Mesoterricola silvestris gen. nov., sp. nov., Mesoterricola sediminis sp. nov., Geothrix oryzae sp. nov., Geothrix edaphica sp. nov., Geothrix rubra sp. nov., and Geothrix limicola sp. nov., six novel members of Acidobacteriota isolated from soils.</title>
        <authorList>
            <person name="Itoh H."/>
            <person name="Sugisawa Y."/>
            <person name="Mise K."/>
            <person name="Xu Z."/>
            <person name="Kuniyasu M."/>
            <person name="Ushijima N."/>
            <person name="Kawano K."/>
            <person name="Kobayashi E."/>
            <person name="Shiratori Y."/>
            <person name="Masuda Y."/>
            <person name="Senoo K."/>
        </authorList>
    </citation>
    <scope>NUCLEOTIDE SEQUENCE</scope>
    <source>
        <strain evidence="8">W786</strain>
    </source>
</reference>
<feature type="domain" description="Protein kinase" evidence="7">
    <location>
        <begin position="245"/>
        <end position="505"/>
    </location>
</feature>
<sequence>MALRLLLLLPALVAQNQPTFYAAWEDGRDAERHGHWAAALAAYQRAVALRPTPAARVIIYGNNLLEGYYPYTRLARCNLELGRLDAAASALAQAEREGEPTGEGHALAQRLAALRPKEAPARDAHPRDAAPAAAPAGAVQTAPPPAAPPHPVPSPAPAQALTPAPVQTEPRLPVRQASAPPPSRAAEPAPVLPPPAAAPVPPPPVRQVPWGLLGLAAAAAAVGGAYLLGRRRPRPAADAPVFGPYRTERLLGRGGFASTYLARRDGDPSPVALKVLHPFRQDDPEFQARFRQEARLGALLDHPNIVRILDQGQAEDAPWLAMEYVEGRRLDAILRETSPLPLARVADIGLQVAEAMASAHARGIVHRDLKPANIMLVGTRVKVMDFGIARVVDAETLTTTYAFLGTPLYAAPELQTLTQVGPSADAYALGIILFEMLTGRPPFQGDTPFEILDQHRRTELPDPAPLRPGAPGPLVGLIRSLAGKDPGLRPDDARILAVLGALVRP</sequence>
<dbReference type="InterPro" id="IPR011009">
    <property type="entry name" value="Kinase-like_dom_sf"/>
</dbReference>
<keyword evidence="2 5" id="KW-0547">Nucleotide-binding</keyword>
<dbReference type="InterPro" id="IPR011990">
    <property type="entry name" value="TPR-like_helical_dom_sf"/>
</dbReference>
<dbReference type="GO" id="GO:0004674">
    <property type="term" value="F:protein serine/threonine kinase activity"/>
    <property type="evidence" value="ECO:0007669"/>
    <property type="project" value="TreeGrafter"/>
</dbReference>
<keyword evidence="1" id="KW-0808">Transferase</keyword>
<keyword evidence="4 5" id="KW-0067">ATP-binding</keyword>
<dbReference type="KEGG" id="msea:METESE_00240"/>
<dbReference type="PANTHER" id="PTHR43289:SF6">
    <property type="entry name" value="SERINE_THREONINE-PROTEIN KINASE NEKL-3"/>
    <property type="match status" value="1"/>
</dbReference>
<keyword evidence="3" id="KW-0418">Kinase</keyword>
<dbReference type="PANTHER" id="PTHR43289">
    <property type="entry name" value="MITOGEN-ACTIVATED PROTEIN KINASE KINASE KINASE 20-RELATED"/>
    <property type="match status" value="1"/>
</dbReference>
<feature type="compositionally biased region" description="Basic and acidic residues" evidence="6">
    <location>
        <begin position="116"/>
        <end position="128"/>
    </location>
</feature>
<evidence type="ECO:0000313" key="9">
    <source>
        <dbReference type="Proteomes" id="UP001228113"/>
    </source>
</evidence>
<evidence type="ECO:0000256" key="3">
    <source>
        <dbReference type="ARBA" id="ARBA00022777"/>
    </source>
</evidence>
<dbReference type="CDD" id="cd14014">
    <property type="entry name" value="STKc_PknB_like"/>
    <property type="match status" value="1"/>
</dbReference>
<feature type="region of interest" description="Disordered" evidence="6">
    <location>
        <begin position="116"/>
        <end position="198"/>
    </location>
</feature>
<feature type="compositionally biased region" description="Low complexity" evidence="6">
    <location>
        <begin position="129"/>
        <end position="141"/>
    </location>
</feature>
<dbReference type="PROSITE" id="PS50011">
    <property type="entry name" value="PROTEIN_KINASE_DOM"/>
    <property type="match status" value="1"/>
</dbReference>
<dbReference type="PROSITE" id="PS00108">
    <property type="entry name" value="PROTEIN_KINASE_ST"/>
    <property type="match status" value="1"/>
</dbReference>
<dbReference type="Gene3D" id="1.25.40.10">
    <property type="entry name" value="Tetratricopeptide repeat domain"/>
    <property type="match status" value="1"/>
</dbReference>
<feature type="binding site" evidence="5">
    <location>
        <position position="274"/>
    </location>
    <ligand>
        <name>ATP</name>
        <dbReference type="ChEBI" id="CHEBI:30616"/>
    </ligand>
</feature>
<dbReference type="Pfam" id="PF00069">
    <property type="entry name" value="Pkinase"/>
    <property type="match status" value="1"/>
</dbReference>
<dbReference type="SMART" id="SM00220">
    <property type="entry name" value="S_TKc"/>
    <property type="match status" value="1"/>
</dbReference>
<dbReference type="InterPro" id="IPR000719">
    <property type="entry name" value="Prot_kinase_dom"/>
</dbReference>
<name>A0AA48KAU5_9BACT</name>
<dbReference type="RefSeq" id="WP_316410850.1">
    <property type="nucleotide sequence ID" value="NZ_AP027081.1"/>
</dbReference>
<evidence type="ECO:0000313" key="8">
    <source>
        <dbReference type="EMBL" id="BDU75066.1"/>
    </source>
</evidence>
<accession>A0AA48KAU5</accession>
<dbReference type="GO" id="GO:0005524">
    <property type="term" value="F:ATP binding"/>
    <property type="evidence" value="ECO:0007669"/>
    <property type="project" value="UniProtKB-UniRule"/>
</dbReference>
<dbReference type="AlphaFoldDB" id="A0AA48KAU5"/>
<dbReference type="PROSITE" id="PS00107">
    <property type="entry name" value="PROTEIN_KINASE_ATP"/>
    <property type="match status" value="1"/>
</dbReference>
<evidence type="ECO:0000256" key="2">
    <source>
        <dbReference type="ARBA" id="ARBA00022741"/>
    </source>
</evidence>
<evidence type="ECO:0000256" key="1">
    <source>
        <dbReference type="ARBA" id="ARBA00022679"/>
    </source>
</evidence>
<evidence type="ECO:0000256" key="6">
    <source>
        <dbReference type="SAM" id="MobiDB-lite"/>
    </source>
</evidence>
<dbReference type="Gene3D" id="3.30.200.20">
    <property type="entry name" value="Phosphorylase Kinase, domain 1"/>
    <property type="match status" value="1"/>
</dbReference>
<dbReference type="Gene3D" id="1.10.510.10">
    <property type="entry name" value="Transferase(Phosphotransferase) domain 1"/>
    <property type="match status" value="1"/>
</dbReference>